<gene>
    <name evidence="1" type="ORF">OEZ85_005475</name>
</gene>
<protein>
    <submittedName>
        <fullName evidence="1">Uncharacterized protein</fullName>
    </submittedName>
</protein>
<keyword evidence="2" id="KW-1185">Reference proteome</keyword>
<sequence>MTQLDDVATKGARASRETRPAHKVCAEDLSLEELEAVMKGIAGEGLARAKQPYLVQVAAGGGLITTRPELKKAAPDEGVYVPCVRPPGALPWEWTPLYIGKASTSIGERCSRYLDTVNGIFCCDTPPAKAHTAGSSCKCAMFKDAADRRFDVAIFCFPTGHLLSETVEAGGLAVMNFAANKQQNGGDGGVRPDYMVRYQGKQVLASSFRKLPALPAQHGGQEAAVHTDAEATQPQLLPAHANILGSSYTPRGGAAEAASRPSSRMGFVAGATLAPPAQPRTKAHNLDAIIDKGWAAVGPIISLAAAARGTGCTAAAAQALRLWLLGMKHDALKELLKGWGVSGTGSFKGDKVQGE</sequence>
<proteinExistence type="predicted"/>
<accession>A0ABY8UNH8</accession>
<dbReference type="EMBL" id="CP126219">
    <property type="protein sequence ID" value="WIA21168.1"/>
    <property type="molecule type" value="Genomic_DNA"/>
</dbReference>
<organism evidence="1 2">
    <name type="scientific">Tetradesmus obliquus</name>
    <name type="common">Green alga</name>
    <name type="synonym">Acutodesmus obliquus</name>
    <dbReference type="NCBI Taxonomy" id="3088"/>
    <lineage>
        <taxon>Eukaryota</taxon>
        <taxon>Viridiplantae</taxon>
        <taxon>Chlorophyta</taxon>
        <taxon>core chlorophytes</taxon>
        <taxon>Chlorophyceae</taxon>
        <taxon>CS clade</taxon>
        <taxon>Sphaeropleales</taxon>
        <taxon>Scenedesmaceae</taxon>
        <taxon>Tetradesmus</taxon>
    </lineage>
</organism>
<dbReference type="Proteomes" id="UP001244341">
    <property type="component" value="Chromosome 12b"/>
</dbReference>
<reference evidence="1 2" key="1">
    <citation type="submission" date="2023-05" db="EMBL/GenBank/DDBJ databases">
        <title>A 100% complete, gapless, phased diploid assembly of the Scenedesmus obliquus UTEX 3031 genome.</title>
        <authorList>
            <person name="Biondi T.C."/>
            <person name="Hanschen E.R."/>
            <person name="Kwon T."/>
            <person name="Eng W."/>
            <person name="Kruse C.P.S."/>
            <person name="Koehler S.I."/>
            <person name="Kunde Y."/>
            <person name="Gleasner C.D."/>
            <person name="You Mak K.T."/>
            <person name="Polle J."/>
            <person name="Hovde B.T."/>
            <person name="Starkenburg S.R."/>
        </authorList>
    </citation>
    <scope>NUCLEOTIDE SEQUENCE [LARGE SCALE GENOMIC DNA]</scope>
    <source>
        <strain evidence="1 2">DOE0152z</strain>
    </source>
</reference>
<name>A0ABY8UNH8_TETOB</name>
<evidence type="ECO:0000313" key="1">
    <source>
        <dbReference type="EMBL" id="WIA21168.1"/>
    </source>
</evidence>
<evidence type="ECO:0000313" key="2">
    <source>
        <dbReference type="Proteomes" id="UP001244341"/>
    </source>
</evidence>